<dbReference type="PANTHER" id="PTHR32303">
    <property type="entry name" value="QUINOPROTEIN ALCOHOL DEHYDROGENASE (CYTOCHROME C)"/>
    <property type="match status" value="1"/>
</dbReference>
<dbReference type="Gene3D" id="2.140.10.10">
    <property type="entry name" value="Quinoprotein alcohol dehydrogenase-like superfamily"/>
    <property type="match status" value="1"/>
</dbReference>
<dbReference type="GO" id="GO:0016491">
    <property type="term" value="F:oxidoreductase activity"/>
    <property type="evidence" value="ECO:0007669"/>
    <property type="project" value="UniProtKB-KW"/>
</dbReference>
<keyword evidence="4" id="KW-0732">Signal</keyword>
<keyword evidence="3" id="KW-0560">Oxidoreductase</keyword>
<dbReference type="SUPFAM" id="SSF50998">
    <property type="entry name" value="Quinoprotein alcohol dehydrogenase-like"/>
    <property type="match status" value="2"/>
</dbReference>
<reference evidence="6" key="1">
    <citation type="submission" date="2019-06" db="EMBL/GenBank/DDBJ databases">
        <authorList>
            <person name="Gan P."/>
            <person name="Shirasu K."/>
        </authorList>
    </citation>
    <scope>NUCLEOTIDE SEQUENCE [LARGE SCALE GENOMIC DNA]</scope>
    <source>
        <strain evidence="6">CAD2</strain>
    </source>
</reference>
<evidence type="ECO:0000259" key="5">
    <source>
        <dbReference type="Pfam" id="PF01011"/>
    </source>
</evidence>
<evidence type="ECO:0000313" key="7">
    <source>
        <dbReference type="Proteomes" id="UP000711996"/>
    </source>
</evidence>
<dbReference type="PANTHER" id="PTHR32303:SF10">
    <property type="entry name" value="OUTER MEMBRANE PROTEIN ASSEMBLY FACTOR BAMB"/>
    <property type="match status" value="1"/>
</dbReference>
<dbReference type="OrthoDB" id="416253at2759"/>
<evidence type="ECO:0000256" key="4">
    <source>
        <dbReference type="SAM" id="SignalP"/>
    </source>
</evidence>
<sequence>MTLSPYRVRLSGMLAVLFRIAALLATAHAATPMLPGVWAGWGGSIHNRRMAGPDAVIAQKNVGSLVKTCEQRYEPAGVSASPLVVDGIAYYPTWTGLLVALDYKSCHVQWTANITQIILDFAPLTDIQRASGVNPVSRSSPVTDGDHLFIGTLAHALVLAIDKETGSLVSHLQIDDHPVAMITQSPTWYAGQLLVGASSFEVISASLANYKCCDHVGSMNSVALEDGILKLQWKTMMMTQPENFTGDPFSGASVWGSSPVVDTTRNCVYIATGNTHSVPDEVAACQLASNQNGTVLPDPCLPSDIYQESVLALDLAAGNIKWVRQLGVLDAWNLACVLNPRGAECPPVVGLDSNFGMGPTLVPGAGAKTPDGKDLIVIGQKNGNLYGIDAESGEVLWLTKASPAGLEGGLSWGVAADDVAVYFTAINNARTPYALANGQIVQNAAFGAAALADGKILWQTASPDDTASMIAPTVVNDVLVTGSTGRTGENGFPQGSGSLVLLDKLTGKVLREEKLDDFFKGGIAVVQNYLMFGTGYWSGLQPPFAGGFEVWKKDR</sequence>
<dbReference type="InterPro" id="IPR018391">
    <property type="entry name" value="PQQ_b-propeller_rpt"/>
</dbReference>
<evidence type="ECO:0000256" key="2">
    <source>
        <dbReference type="ARBA" id="ARBA00008156"/>
    </source>
</evidence>
<feature type="signal peptide" evidence="4">
    <location>
        <begin position="1"/>
        <end position="29"/>
    </location>
</feature>
<comment type="cofactor">
    <cofactor evidence="1">
        <name>pyrroloquinoline quinone</name>
        <dbReference type="ChEBI" id="CHEBI:58442"/>
    </cofactor>
</comment>
<dbReference type="Gene3D" id="2.130.10.10">
    <property type="entry name" value="YVTN repeat-like/Quinoprotein amine dehydrogenase"/>
    <property type="match status" value="1"/>
</dbReference>
<comment type="similarity">
    <text evidence="2">Belongs to the bacterial PQQ dehydrogenase family.</text>
</comment>
<dbReference type="InterPro" id="IPR011047">
    <property type="entry name" value="Quinoprotein_ADH-like_sf"/>
</dbReference>
<dbReference type="Pfam" id="PF01011">
    <property type="entry name" value="PQQ"/>
    <property type="match status" value="1"/>
</dbReference>
<keyword evidence="7" id="KW-1185">Reference proteome</keyword>
<dbReference type="InterPro" id="IPR015943">
    <property type="entry name" value="WD40/YVTN_repeat-like_dom_sf"/>
</dbReference>
<accession>A0A9P5ET87</accession>
<organism evidence="6 7">
    <name type="scientific">Colletotrichum siamense</name>
    <name type="common">Anthracnose fungus</name>
    <dbReference type="NCBI Taxonomy" id="690259"/>
    <lineage>
        <taxon>Eukaryota</taxon>
        <taxon>Fungi</taxon>
        <taxon>Dikarya</taxon>
        <taxon>Ascomycota</taxon>
        <taxon>Pezizomycotina</taxon>
        <taxon>Sordariomycetes</taxon>
        <taxon>Hypocreomycetidae</taxon>
        <taxon>Glomerellales</taxon>
        <taxon>Glomerellaceae</taxon>
        <taxon>Colletotrichum</taxon>
        <taxon>Colletotrichum gloeosporioides species complex</taxon>
    </lineage>
</organism>
<evidence type="ECO:0000256" key="1">
    <source>
        <dbReference type="ARBA" id="ARBA00001931"/>
    </source>
</evidence>
<evidence type="ECO:0000313" key="6">
    <source>
        <dbReference type="EMBL" id="KAF4859110.1"/>
    </source>
</evidence>
<dbReference type="Proteomes" id="UP000711996">
    <property type="component" value="Unassembled WGS sequence"/>
</dbReference>
<feature type="domain" description="Pyrrolo-quinoline quinone repeat" evidence="5">
    <location>
        <begin position="74"/>
        <end position="334"/>
    </location>
</feature>
<protein>
    <submittedName>
        <fullName evidence="6">Polyvinylalcohol dehydrogenase</fullName>
    </submittedName>
</protein>
<comment type="caution">
    <text evidence="6">The sequence shown here is derived from an EMBL/GenBank/DDBJ whole genome shotgun (WGS) entry which is preliminary data.</text>
</comment>
<dbReference type="EMBL" id="QPMT01000018">
    <property type="protein sequence ID" value="KAF4859110.1"/>
    <property type="molecule type" value="Genomic_DNA"/>
</dbReference>
<dbReference type="InterPro" id="IPR002372">
    <property type="entry name" value="PQQ_rpt_dom"/>
</dbReference>
<feature type="chain" id="PRO_5040495355" evidence="4">
    <location>
        <begin position="30"/>
        <end position="555"/>
    </location>
</feature>
<dbReference type="SMART" id="SM00564">
    <property type="entry name" value="PQQ"/>
    <property type="match status" value="5"/>
</dbReference>
<name>A0A9P5ET87_COLSI</name>
<dbReference type="AlphaFoldDB" id="A0A9P5ET87"/>
<gene>
    <name evidence="6" type="primary">pvaA</name>
    <name evidence="6" type="ORF">CGCSCA2_v006669</name>
</gene>
<evidence type="ECO:0000256" key="3">
    <source>
        <dbReference type="ARBA" id="ARBA00023002"/>
    </source>
</evidence>
<proteinExistence type="inferred from homology"/>